<dbReference type="GO" id="GO:0005549">
    <property type="term" value="F:odorant binding"/>
    <property type="evidence" value="ECO:0007669"/>
    <property type="project" value="InterPro"/>
</dbReference>
<dbReference type="InterPro" id="IPR036728">
    <property type="entry name" value="PBP_GOBP_sf"/>
</dbReference>
<dbReference type="CDD" id="cd23992">
    <property type="entry name" value="PBP_GOBP"/>
    <property type="match status" value="1"/>
</dbReference>
<dbReference type="EMBL" id="KP082938">
    <property type="protein sequence ID" value="AKW47230.1"/>
    <property type="molecule type" value="mRNA"/>
</dbReference>
<organism evidence="2">
    <name type="scientific">Chrysoperla nipponensis</name>
    <name type="common">Green lacewing</name>
    <dbReference type="NCBI Taxonomy" id="413239"/>
    <lineage>
        <taxon>Eukaryota</taxon>
        <taxon>Metazoa</taxon>
        <taxon>Ecdysozoa</taxon>
        <taxon>Arthropoda</taxon>
        <taxon>Hexapoda</taxon>
        <taxon>Insecta</taxon>
        <taxon>Pterygota</taxon>
        <taxon>Neoptera</taxon>
        <taxon>Endopterygota</taxon>
        <taxon>Neuroptera</taxon>
        <taxon>Hemerobiiformia</taxon>
        <taxon>Chrysopidae</taxon>
        <taxon>Chrysopinae</taxon>
        <taxon>Chrysoperla</taxon>
    </lineage>
</organism>
<dbReference type="AlphaFoldDB" id="A0A0R8P0M7"/>
<dbReference type="Pfam" id="PF01395">
    <property type="entry name" value="PBP_GOBP"/>
    <property type="match status" value="1"/>
</dbReference>
<feature type="signal peptide" evidence="1">
    <location>
        <begin position="1"/>
        <end position="22"/>
    </location>
</feature>
<dbReference type="SMART" id="SM00708">
    <property type="entry name" value="PhBP"/>
    <property type="match status" value="1"/>
</dbReference>
<keyword evidence="1" id="KW-0732">Signal</keyword>
<reference evidence="2" key="1">
    <citation type="submission" date="2014-10" db="EMBL/GenBank/DDBJ databases">
        <title>Identification and comparison of genes expressed in the antennae of Chrysopa pallens and Chrysoperla sinica.</title>
        <authorList>
            <person name="Li Z."/>
        </authorList>
    </citation>
    <scope>NUCLEOTIDE SEQUENCE</scope>
</reference>
<dbReference type="InterPro" id="IPR006170">
    <property type="entry name" value="PBP/GOBP"/>
</dbReference>
<dbReference type="Gene3D" id="1.10.238.20">
    <property type="entry name" value="Pheromone/general odorant binding protein domain"/>
    <property type="match status" value="1"/>
</dbReference>
<evidence type="ECO:0000313" key="2">
    <source>
        <dbReference type="EMBL" id="AKW47230.1"/>
    </source>
</evidence>
<name>A0A0R8P0M7_CHRNP</name>
<accession>A0A0R8P0M7</accession>
<feature type="chain" id="PRO_5006587787" evidence="1">
    <location>
        <begin position="23"/>
        <end position="151"/>
    </location>
</feature>
<evidence type="ECO:0000256" key="1">
    <source>
        <dbReference type="SAM" id="SignalP"/>
    </source>
</evidence>
<proteinExistence type="evidence at transcript level"/>
<dbReference type="SUPFAM" id="SSF47565">
    <property type="entry name" value="Insect pheromone/odorant-binding proteins"/>
    <property type="match status" value="1"/>
</dbReference>
<protein>
    <submittedName>
        <fullName evidence="2">Odorant binding protein 9</fullName>
    </submittedName>
</protein>
<sequence>MEQSLKIIALVVCLNFGKYCFACETDQTDFQSITDMCNQTHQTGAEKLLYLYDQGILQDENEMDPKCFLRCLFETSFMVSLEDGTYDNCKVVQYFGRMKTDDDSRQNELMAISEKCGPKTDHADMCERTYKFVKCFITKENELLRGEVSVS</sequence>